<keyword evidence="2" id="KW-0472">Membrane</keyword>
<evidence type="ECO:0000313" key="4">
    <source>
        <dbReference type="Proteomes" id="UP001215712"/>
    </source>
</evidence>
<evidence type="ECO:0000256" key="2">
    <source>
        <dbReference type="SAM" id="Phobius"/>
    </source>
</evidence>
<protein>
    <submittedName>
        <fullName evidence="3">Uncharacterized protein</fullName>
    </submittedName>
</protein>
<evidence type="ECO:0000256" key="1">
    <source>
        <dbReference type="SAM" id="MobiDB-lite"/>
    </source>
</evidence>
<reference evidence="3" key="1">
    <citation type="journal article" date="2023" name="IMA Fungus">
        <title>Comparative genomic study of the Penicillium genus elucidates a diverse pangenome and 15 lateral gene transfer events.</title>
        <authorList>
            <person name="Petersen C."/>
            <person name="Sorensen T."/>
            <person name="Nielsen M.R."/>
            <person name="Sondergaard T.E."/>
            <person name="Sorensen J.L."/>
            <person name="Fitzpatrick D.A."/>
            <person name="Frisvad J.C."/>
            <person name="Nielsen K.L."/>
        </authorList>
    </citation>
    <scope>NUCLEOTIDE SEQUENCE</scope>
    <source>
        <strain evidence="3">IBT 17514</strain>
    </source>
</reference>
<proteinExistence type="predicted"/>
<sequence>MGMDKDSSAMESLENRLSSEALLSENKEENDDIEKSLQNVTTSRRCFVRAAESFYRPLHVVFKIIQIGFALYGLATLIFPLQFSLQHRRNANADPYGVSYDEEGAAIFDKHPCDCGDSVAEALSNSCIYDELSAAWLPDRCRDDAITAEFAALGDGPDGHWMYWAHKNRTGDLTLEEVSRYSDIQPEQYHMSHEWHIWHCLYLWKKEHRFKINGKYFDPRTDSEAHIHHCMKGLTASPNPNRTTSAGASLVG</sequence>
<keyword evidence="4" id="KW-1185">Reference proteome</keyword>
<dbReference type="InterPro" id="IPR053008">
    <property type="entry name" value="Phomopsin_biosynth_assoc"/>
</dbReference>
<dbReference type="Proteomes" id="UP001215712">
    <property type="component" value="Unassembled WGS sequence"/>
</dbReference>
<accession>A0AAD6HDL3</accession>
<keyword evidence="2" id="KW-0812">Transmembrane</keyword>
<reference evidence="3" key="2">
    <citation type="submission" date="2023-01" db="EMBL/GenBank/DDBJ databases">
        <authorList>
            <person name="Petersen C."/>
        </authorList>
    </citation>
    <scope>NUCLEOTIDE SEQUENCE</scope>
    <source>
        <strain evidence="3">IBT 17514</strain>
    </source>
</reference>
<feature type="transmembrane region" description="Helical" evidence="2">
    <location>
        <begin position="60"/>
        <end position="81"/>
    </location>
</feature>
<dbReference type="PANTHER" id="PTHR35896:SF3">
    <property type="entry name" value="MAJOR FACILITATOR SUPERFAMILY TRANSPORTER"/>
    <property type="match status" value="1"/>
</dbReference>
<feature type="region of interest" description="Disordered" evidence="1">
    <location>
        <begin position="233"/>
        <end position="252"/>
    </location>
</feature>
<evidence type="ECO:0000313" key="3">
    <source>
        <dbReference type="EMBL" id="KAJ5709548.1"/>
    </source>
</evidence>
<keyword evidence="2" id="KW-1133">Transmembrane helix</keyword>
<comment type="caution">
    <text evidence="3">The sequence shown here is derived from an EMBL/GenBank/DDBJ whole genome shotgun (WGS) entry which is preliminary data.</text>
</comment>
<dbReference type="AlphaFoldDB" id="A0AAD6HDL3"/>
<gene>
    <name evidence="3" type="ORF">N7493_009839</name>
</gene>
<dbReference type="EMBL" id="JAQJAN010000018">
    <property type="protein sequence ID" value="KAJ5709548.1"/>
    <property type="molecule type" value="Genomic_DNA"/>
</dbReference>
<organism evidence="3 4">
    <name type="scientific">Penicillium malachiteum</name>
    <dbReference type="NCBI Taxonomy" id="1324776"/>
    <lineage>
        <taxon>Eukaryota</taxon>
        <taxon>Fungi</taxon>
        <taxon>Dikarya</taxon>
        <taxon>Ascomycota</taxon>
        <taxon>Pezizomycotina</taxon>
        <taxon>Eurotiomycetes</taxon>
        <taxon>Eurotiomycetidae</taxon>
        <taxon>Eurotiales</taxon>
        <taxon>Aspergillaceae</taxon>
        <taxon>Penicillium</taxon>
    </lineage>
</organism>
<name>A0AAD6HDL3_9EURO</name>
<feature type="compositionally biased region" description="Polar residues" evidence="1">
    <location>
        <begin position="236"/>
        <end position="252"/>
    </location>
</feature>
<dbReference type="PANTHER" id="PTHR35896">
    <property type="entry name" value="IG-LIKE DOMAIN-CONTAINING PROTEIN"/>
    <property type="match status" value="1"/>
</dbReference>